<evidence type="ECO:0000256" key="1">
    <source>
        <dbReference type="ARBA" id="ARBA00022448"/>
    </source>
</evidence>
<dbReference type="InterPro" id="IPR003593">
    <property type="entry name" value="AAA+_ATPase"/>
</dbReference>
<protein>
    <recommendedName>
        <fullName evidence="4">ABC transporter domain-containing protein</fullName>
    </recommendedName>
</protein>
<keyword evidence="1" id="KW-0813">Transport</keyword>
<organism evidence="5 6">
    <name type="scientific">Mesoterricola sediminis</name>
    <dbReference type="NCBI Taxonomy" id="2927980"/>
    <lineage>
        <taxon>Bacteria</taxon>
        <taxon>Pseudomonadati</taxon>
        <taxon>Acidobacteriota</taxon>
        <taxon>Holophagae</taxon>
        <taxon>Holophagales</taxon>
        <taxon>Holophagaceae</taxon>
        <taxon>Mesoterricola</taxon>
    </lineage>
</organism>
<dbReference type="PANTHER" id="PTHR42711:SF18">
    <property type="entry name" value="ABC TRANSPORTER, ATP-BINDING PROTEIN"/>
    <property type="match status" value="1"/>
</dbReference>
<proteinExistence type="predicted"/>
<keyword evidence="3" id="KW-0067">ATP-binding</keyword>
<accession>A0AA48KBB3</accession>
<gene>
    <name evidence="5" type="ORF">METESE_08920</name>
</gene>
<evidence type="ECO:0000313" key="5">
    <source>
        <dbReference type="EMBL" id="BDU75934.1"/>
    </source>
</evidence>
<dbReference type="AlphaFoldDB" id="A0AA48KBB3"/>
<dbReference type="InterPro" id="IPR027417">
    <property type="entry name" value="P-loop_NTPase"/>
</dbReference>
<dbReference type="InterPro" id="IPR003439">
    <property type="entry name" value="ABC_transporter-like_ATP-bd"/>
</dbReference>
<evidence type="ECO:0000259" key="4">
    <source>
        <dbReference type="PROSITE" id="PS50893"/>
    </source>
</evidence>
<evidence type="ECO:0000313" key="6">
    <source>
        <dbReference type="Proteomes" id="UP001228113"/>
    </source>
</evidence>
<reference evidence="5" key="1">
    <citation type="journal article" date="2023" name="Int. J. Syst. Evol. Microbiol.">
        <title>Mesoterricola silvestris gen. nov., sp. nov., Mesoterricola sediminis sp. nov., Geothrix oryzae sp. nov., Geothrix edaphica sp. nov., Geothrix rubra sp. nov., and Geothrix limicola sp. nov., six novel members of Acidobacteriota isolated from soils.</title>
        <authorList>
            <person name="Itoh H."/>
            <person name="Sugisawa Y."/>
            <person name="Mise K."/>
            <person name="Xu Z."/>
            <person name="Kuniyasu M."/>
            <person name="Ushijima N."/>
            <person name="Kawano K."/>
            <person name="Kobayashi E."/>
            <person name="Shiratori Y."/>
            <person name="Masuda Y."/>
            <person name="Senoo K."/>
        </authorList>
    </citation>
    <scope>NUCLEOTIDE SEQUENCE</scope>
    <source>
        <strain evidence="5">W786</strain>
    </source>
</reference>
<evidence type="ECO:0000256" key="3">
    <source>
        <dbReference type="ARBA" id="ARBA00022840"/>
    </source>
</evidence>
<feature type="domain" description="ABC transporter" evidence="4">
    <location>
        <begin position="7"/>
        <end position="239"/>
    </location>
</feature>
<dbReference type="PROSITE" id="PS50893">
    <property type="entry name" value="ABC_TRANSPORTER_2"/>
    <property type="match status" value="1"/>
</dbReference>
<dbReference type="EMBL" id="AP027081">
    <property type="protein sequence ID" value="BDU75934.1"/>
    <property type="molecule type" value="Genomic_DNA"/>
</dbReference>
<dbReference type="GO" id="GO:0016887">
    <property type="term" value="F:ATP hydrolysis activity"/>
    <property type="evidence" value="ECO:0007669"/>
    <property type="project" value="InterPro"/>
</dbReference>
<dbReference type="Proteomes" id="UP001228113">
    <property type="component" value="Chromosome"/>
</dbReference>
<name>A0AA48KBB3_9BACT</name>
<dbReference type="InterPro" id="IPR050763">
    <property type="entry name" value="ABC_transporter_ATP-binding"/>
</dbReference>
<dbReference type="KEGG" id="msea:METESE_08920"/>
<sequence>MSGDWGIRCEGLGRRFGAAEALRRVDLGVRRGSLVALVGSNGAGKTTLMKILATLLLPSEGRAEILGLDVASASMACRRAIGYAPAEERSFHGRLTVAQNLAFFADLRGVDPAVQRRRAPALLEAMGLDPAGRARFSDLSSGMKQSLSLVRALLHEPPVLLLDEPTRSLSPDLARRVGDLLRHEARSRGRTILLATHNLGEADAVADEVAVLHRGVLRVQGEPRALCAELGLPGASGAEAVFMHATGEAPVAEAP</sequence>
<dbReference type="GO" id="GO:0005524">
    <property type="term" value="F:ATP binding"/>
    <property type="evidence" value="ECO:0007669"/>
    <property type="project" value="UniProtKB-KW"/>
</dbReference>
<keyword evidence="6" id="KW-1185">Reference proteome</keyword>
<dbReference type="SUPFAM" id="SSF52540">
    <property type="entry name" value="P-loop containing nucleoside triphosphate hydrolases"/>
    <property type="match status" value="1"/>
</dbReference>
<dbReference type="PANTHER" id="PTHR42711">
    <property type="entry name" value="ABC TRANSPORTER ATP-BINDING PROTEIN"/>
    <property type="match status" value="1"/>
</dbReference>
<evidence type="ECO:0000256" key="2">
    <source>
        <dbReference type="ARBA" id="ARBA00022741"/>
    </source>
</evidence>
<keyword evidence="2" id="KW-0547">Nucleotide-binding</keyword>
<dbReference type="Pfam" id="PF00005">
    <property type="entry name" value="ABC_tran"/>
    <property type="match status" value="1"/>
</dbReference>
<dbReference type="SMART" id="SM00382">
    <property type="entry name" value="AAA"/>
    <property type="match status" value="1"/>
</dbReference>
<dbReference type="Gene3D" id="3.40.50.300">
    <property type="entry name" value="P-loop containing nucleotide triphosphate hydrolases"/>
    <property type="match status" value="1"/>
</dbReference>
<dbReference type="RefSeq" id="WP_316411164.1">
    <property type="nucleotide sequence ID" value="NZ_AP027081.1"/>
</dbReference>
<dbReference type="CDD" id="cd03230">
    <property type="entry name" value="ABC_DR_subfamily_A"/>
    <property type="match status" value="1"/>
</dbReference>